<reference evidence="2" key="1">
    <citation type="journal article" date="2023" name="Science">
        <title>Genome structures resolve the early diversification of teleost fishes.</title>
        <authorList>
            <person name="Parey E."/>
            <person name="Louis A."/>
            <person name="Montfort J."/>
            <person name="Bouchez O."/>
            <person name="Roques C."/>
            <person name="Iampietro C."/>
            <person name="Lluch J."/>
            <person name="Castinel A."/>
            <person name="Donnadieu C."/>
            <person name="Desvignes T."/>
            <person name="Floi Bucao C."/>
            <person name="Jouanno E."/>
            <person name="Wen M."/>
            <person name="Mejri S."/>
            <person name="Dirks R."/>
            <person name="Jansen H."/>
            <person name="Henkel C."/>
            <person name="Chen W.J."/>
            <person name="Zahm M."/>
            <person name="Cabau C."/>
            <person name="Klopp C."/>
            <person name="Thompson A.W."/>
            <person name="Robinson-Rechavi M."/>
            <person name="Braasch I."/>
            <person name="Lecointre G."/>
            <person name="Bobe J."/>
            <person name="Postlethwait J.H."/>
            <person name="Berthelot C."/>
            <person name="Roest Crollius H."/>
            <person name="Guiguen Y."/>
        </authorList>
    </citation>
    <scope>NUCLEOTIDE SEQUENCE</scope>
    <source>
        <strain evidence="2">NC1722</strain>
    </source>
</reference>
<dbReference type="Proteomes" id="UP001221898">
    <property type="component" value="Unassembled WGS sequence"/>
</dbReference>
<gene>
    <name evidence="2" type="ORF">AAFF_G00363040</name>
</gene>
<organism evidence="2 3">
    <name type="scientific">Aldrovandia affinis</name>
    <dbReference type="NCBI Taxonomy" id="143900"/>
    <lineage>
        <taxon>Eukaryota</taxon>
        <taxon>Metazoa</taxon>
        <taxon>Chordata</taxon>
        <taxon>Craniata</taxon>
        <taxon>Vertebrata</taxon>
        <taxon>Euteleostomi</taxon>
        <taxon>Actinopterygii</taxon>
        <taxon>Neopterygii</taxon>
        <taxon>Teleostei</taxon>
        <taxon>Notacanthiformes</taxon>
        <taxon>Halosauridae</taxon>
        <taxon>Aldrovandia</taxon>
    </lineage>
</organism>
<accession>A0AAD7VZE5</accession>
<comment type="caution">
    <text evidence="2">The sequence shown here is derived from an EMBL/GenBank/DDBJ whole genome shotgun (WGS) entry which is preliminary data.</text>
</comment>
<keyword evidence="1" id="KW-0175">Coiled coil</keyword>
<dbReference type="AlphaFoldDB" id="A0AAD7VZE5"/>
<protein>
    <submittedName>
        <fullName evidence="2">Uncharacterized protein</fullName>
    </submittedName>
</protein>
<evidence type="ECO:0000313" key="3">
    <source>
        <dbReference type="Proteomes" id="UP001221898"/>
    </source>
</evidence>
<evidence type="ECO:0000313" key="2">
    <source>
        <dbReference type="EMBL" id="KAJ8366294.1"/>
    </source>
</evidence>
<evidence type="ECO:0000256" key="1">
    <source>
        <dbReference type="SAM" id="Coils"/>
    </source>
</evidence>
<dbReference type="EMBL" id="JAINUG010000614">
    <property type="protein sequence ID" value="KAJ8366294.1"/>
    <property type="molecule type" value="Genomic_DNA"/>
</dbReference>
<feature type="coiled-coil region" evidence="1">
    <location>
        <begin position="61"/>
        <end position="88"/>
    </location>
</feature>
<keyword evidence="3" id="KW-1185">Reference proteome</keyword>
<name>A0AAD7VZE5_9TELE</name>
<sequence length="167" mass="18889">MVDEMKKRSKDLTLTRQKMDLTFSFRRKEILWMCSPRCRKSRRDGLLCNLKNRLVHSSIAKDALGQEVENLLDKLDEQTSDIAVHRKNTALEGLPLFVPEDSGTLFKTSLETDPDDETRGVKIGIVTVLEDDVAPTSLSSIQNIAVVLEERIVLTDLPDLPTAFVMF</sequence>
<proteinExistence type="predicted"/>